<keyword evidence="2" id="KW-1185">Reference proteome</keyword>
<organism evidence="1 2">
    <name type="scientific">Popillia japonica</name>
    <name type="common">Japanese beetle</name>
    <dbReference type="NCBI Taxonomy" id="7064"/>
    <lineage>
        <taxon>Eukaryota</taxon>
        <taxon>Metazoa</taxon>
        <taxon>Ecdysozoa</taxon>
        <taxon>Arthropoda</taxon>
        <taxon>Hexapoda</taxon>
        <taxon>Insecta</taxon>
        <taxon>Pterygota</taxon>
        <taxon>Neoptera</taxon>
        <taxon>Endopterygota</taxon>
        <taxon>Coleoptera</taxon>
        <taxon>Polyphaga</taxon>
        <taxon>Scarabaeiformia</taxon>
        <taxon>Scarabaeidae</taxon>
        <taxon>Rutelinae</taxon>
        <taxon>Popillia</taxon>
    </lineage>
</organism>
<evidence type="ECO:0000313" key="1">
    <source>
        <dbReference type="EMBL" id="KAK9730423.1"/>
    </source>
</evidence>
<name>A0AAW1L6L8_POPJA</name>
<gene>
    <name evidence="1" type="ORF">QE152_g15222</name>
</gene>
<comment type="caution">
    <text evidence="1">The sequence shown here is derived from an EMBL/GenBank/DDBJ whole genome shotgun (WGS) entry which is preliminary data.</text>
</comment>
<protein>
    <submittedName>
        <fullName evidence="1">Uncharacterized protein</fullName>
    </submittedName>
</protein>
<proteinExistence type="predicted"/>
<accession>A0AAW1L6L8</accession>
<dbReference type="EMBL" id="JASPKY010000147">
    <property type="protein sequence ID" value="KAK9730423.1"/>
    <property type="molecule type" value="Genomic_DNA"/>
</dbReference>
<reference evidence="1 2" key="1">
    <citation type="journal article" date="2024" name="BMC Genomics">
        <title>De novo assembly and annotation of Popillia japonica's genome with initial clues to its potential as an invasive pest.</title>
        <authorList>
            <person name="Cucini C."/>
            <person name="Boschi S."/>
            <person name="Funari R."/>
            <person name="Cardaioli E."/>
            <person name="Iannotti N."/>
            <person name="Marturano G."/>
            <person name="Paoli F."/>
            <person name="Bruttini M."/>
            <person name="Carapelli A."/>
            <person name="Frati F."/>
            <person name="Nardi F."/>
        </authorList>
    </citation>
    <scope>NUCLEOTIDE SEQUENCE [LARGE SCALE GENOMIC DNA]</scope>
    <source>
        <strain evidence="1">DMR45628</strain>
    </source>
</reference>
<dbReference type="Proteomes" id="UP001458880">
    <property type="component" value="Unassembled WGS sequence"/>
</dbReference>
<sequence length="101" mass="11601">MDVGGEYDADTFEWGENNGDRVVGMPPKNDDESSQVIPATQVLKTPMESSNPTSRIRWQLDLLLLPTHHRKEIILKWRARATKCFELTRRRFIANVCCTVV</sequence>
<evidence type="ECO:0000313" key="2">
    <source>
        <dbReference type="Proteomes" id="UP001458880"/>
    </source>
</evidence>
<dbReference type="AlphaFoldDB" id="A0AAW1L6L8"/>